<accession>Q08R41</accession>
<comment type="caution">
    <text evidence="2">The sequence shown here is derived from an EMBL/GenBank/DDBJ whole genome shotgun (WGS) entry which is preliminary data.</text>
</comment>
<organism evidence="2 3">
    <name type="scientific">Stigmatella aurantiaca (strain DW4/3-1)</name>
    <dbReference type="NCBI Taxonomy" id="378806"/>
    <lineage>
        <taxon>Bacteria</taxon>
        <taxon>Pseudomonadati</taxon>
        <taxon>Myxococcota</taxon>
        <taxon>Myxococcia</taxon>
        <taxon>Myxococcales</taxon>
        <taxon>Cystobacterineae</taxon>
        <taxon>Archangiaceae</taxon>
        <taxon>Stigmatella</taxon>
    </lineage>
</organism>
<feature type="region of interest" description="Disordered" evidence="1">
    <location>
        <begin position="1"/>
        <end position="21"/>
    </location>
</feature>
<gene>
    <name evidence="2" type="ORF">STIAU_2374</name>
</gene>
<feature type="non-terminal residue" evidence="2">
    <location>
        <position position="1"/>
    </location>
</feature>
<protein>
    <submittedName>
        <fullName evidence="2">Uncharacterized protein</fullName>
    </submittedName>
</protein>
<dbReference type="Proteomes" id="UP000032702">
    <property type="component" value="Unassembled WGS sequence"/>
</dbReference>
<name>Q08R41_STIAD</name>
<evidence type="ECO:0000256" key="1">
    <source>
        <dbReference type="SAM" id="MobiDB-lite"/>
    </source>
</evidence>
<reference evidence="2 3" key="1">
    <citation type="submission" date="2006-04" db="EMBL/GenBank/DDBJ databases">
        <authorList>
            <person name="Nierman W.C."/>
        </authorList>
    </citation>
    <scope>NUCLEOTIDE SEQUENCE [LARGE SCALE GENOMIC DNA]</scope>
    <source>
        <strain evidence="2 3">DW4/3-1</strain>
    </source>
</reference>
<sequence>PRCLSVLSHSRRASLDPRSPA</sequence>
<evidence type="ECO:0000313" key="2">
    <source>
        <dbReference type="EMBL" id="EAU62946.1"/>
    </source>
</evidence>
<dbReference type="EMBL" id="AAMD01000193">
    <property type="protein sequence ID" value="EAU62946.1"/>
    <property type="molecule type" value="Genomic_DNA"/>
</dbReference>
<evidence type="ECO:0000313" key="3">
    <source>
        <dbReference type="Proteomes" id="UP000032702"/>
    </source>
</evidence>
<proteinExistence type="predicted"/>
<dbReference type="AlphaFoldDB" id="Q08R41"/>